<dbReference type="Proteomes" id="UP000272490">
    <property type="component" value="Unassembled WGS sequence"/>
</dbReference>
<name>A0A3P3R2W5_9FIRM</name>
<evidence type="ECO:0000313" key="2">
    <source>
        <dbReference type="EMBL" id="RRJ26923.1"/>
    </source>
</evidence>
<dbReference type="EMBL" id="RRCO01000001">
    <property type="protein sequence ID" value="RRJ26923.1"/>
    <property type="molecule type" value="Genomic_DNA"/>
</dbReference>
<evidence type="ECO:0000259" key="1">
    <source>
        <dbReference type="Pfam" id="PF04754"/>
    </source>
</evidence>
<protein>
    <submittedName>
        <fullName evidence="2">Transposase</fullName>
    </submittedName>
</protein>
<gene>
    <name evidence="2" type="ORF">EHV10_02610</name>
</gene>
<dbReference type="OrthoDB" id="2027750at2"/>
<dbReference type="RefSeq" id="WP_128673283.1">
    <property type="nucleotide sequence ID" value="NZ_RRCO01000001.1"/>
</dbReference>
<proteinExistence type="predicted"/>
<dbReference type="Pfam" id="PF04754">
    <property type="entry name" value="Transposase_31"/>
    <property type="match status" value="1"/>
</dbReference>
<feature type="domain" description="Transposase (putative) YhgA-like" evidence="1">
    <location>
        <begin position="79"/>
        <end position="168"/>
    </location>
</feature>
<accession>A0A3P3R2W5</accession>
<dbReference type="AlphaFoldDB" id="A0A3P3R2W5"/>
<dbReference type="InterPro" id="IPR006842">
    <property type="entry name" value="Transposase_31"/>
</dbReference>
<keyword evidence="3" id="KW-1185">Reference proteome</keyword>
<comment type="caution">
    <text evidence="2">The sequence shown here is derived from an EMBL/GenBank/DDBJ whole genome shotgun (WGS) entry which is preliminary data.</text>
</comment>
<sequence>MKGNKEKDITQKTLERYNDVFADIINVLLFNGERVVTEDSLTDVPPGSILKMDGRIRTQYRDIAKYWHNSKIKLSMFELENQIKPEKRMPLRVFGYDGAEYVRQAKKENSKEVIYPVITLVLYFGYNSRWNQPKSLFELLEIDEMIKPYVNDFKMNLFEIAYLDRGKIDMFESDFWILADYLYQMRVNKNYVADDTVIEHVDELLMLMSAMTNDYRFEETINEVKGKEHVTMCEVLDRVEARGIEKGIAKGREEGIKEGTVNVLISLVKDGILSISDAAKRAGMSDTEFKKYANM</sequence>
<organism evidence="2 3">
    <name type="scientific">Lachnoanaerobaculum gingivalis</name>
    <dbReference type="NCBI Taxonomy" id="2490855"/>
    <lineage>
        <taxon>Bacteria</taxon>
        <taxon>Bacillati</taxon>
        <taxon>Bacillota</taxon>
        <taxon>Clostridia</taxon>
        <taxon>Lachnospirales</taxon>
        <taxon>Lachnospiraceae</taxon>
        <taxon>Lachnoanaerobaculum</taxon>
    </lineage>
</organism>
<evidence type="ECO:0000313" key="3">
    <source>
        <dbReference type="Proteomes" id="UP000272490"/>
    </source>
</evidence>
<reference evidence="2 3" key="1">
    <citation type="submission" date="2018-11" db="EMBL/GenBank/DDBJ databases">
        <title>Genome sequencing of Lachnoanaerobaculum sp. KCOM 2030 (= ChDC B114).</title>
        <authorList>
            <person name="Kook J.-K."/>
            <person name="Park S.-N."/>
            <person name="Lim Y.K."/>
        </authorList>
    </citation>
    <scope>NUCLEOTIDE SEQUENCE [LARGE SCALE GENOMIC DNA]</scope>
    <source>
        <strain evidence="2 3">KCOM 2030</strain>
    </source>
</reference>